<feature type="compositionally biased region" description="Polar residues" evidence="1">
    <location>
        <begin position="40"/>
        <end position="53"/>
    </location>
</feature>
<evidence type="ECO:0000313" key="3">
    <source>
        <dbReference type="Proteomes" id="UP000283946"/>
    </source>
</evidence>
<sequence>MSVDHEHERDAATYMTGMTIFNPSLHPRNHASHSGRFSEKPQSAPETSLTTSPARPVLSEREYRLVWSDGTPVGVPVDAHATVEERLEQQRTLDASSTGRTRMQLRAVSVPEDVDVDELTLSLSSAETQTYRNGKPWLWMSAGSGDEPVDMLRKLIARDSRPSDTIRVQVKRTGTWEDTTATTPGEVKNA</sequence>
<dbReference type="RefSeq" id="WP_104354227.1">
    <property type="nucleotide sequence ID" value="NZ_CP028130.1"/>
</dbReference>
<organism evidence="2 3">
    <name type="scientific">Rathayibacter iranicus</name>
    <dbReference type="NCBI Taxonomy" id="59737"/>
    <lineage>
        <taxon>Bacteria</taxon>
        <taxon>Bacillati</taxon>
        <taxon>Actinomycetota</taxon>
        <taxon>Actinomycetes</taxon>
        <taxon>Micrococcales</taxon>
        <taxon>Microbacteriaceae</taxon>
        <taxon>Rathayibacter</taxon>
    </lineage>
</organism>
<dbReference type="Proteomes" id="UP000283946">
    <property type="component" value="Chromosome"/>
</dbReference>
<feature type="region of interest" description="Disordered" evidence="1">
    <location>
        <begin position="20"/>
        <end position="55"/>
    </location>
</feature>
<dbReference type="AlphaFoldDB" id="A0AAD2JG15"/>
<proteinExistence type="predicted"/>
<evidence type="ECO:0000313" key="2">
    <source>
        <dbReference type="EMBL" id="AZZ55039.1"/>
    </source>
</evidence>
<evidence type="ECO:0000256" key="1">
    <source>
        <dbReference type="SAM" id="MobiDB-lite"/>
    </source>
</evidence>
<gene>
    <name evidence="2" type="ORF">C7V51_03400</name>
</gene>
<dbReference type="KEGG" id="ria:C7V51_03400"/>
<name>A0AAD2JG15_9MICO</name>
<protein>
    <submittedName>
        <fullName evidence="2">Uncharacterized protein</fullName>
    </submittedName>
</protein>
<accession>A0AAD2JG15</accession>
<reference evidence="2 3" key="1">
    <citation type="submission" date="2018-03" db="EMBL/GenBank/DDBJ databases">
        <title>Bacteriophage NCPPB3778 and a type I-E CRISPR drive the evolution of the US Biological Select Agent, Rathayibacter toxicus.</title>
        <authorList>
            <person name="Davis E.W.II."/>
            <person name="Tabima J.F."/>
            <person name="Weisberg A.J."/>
            <person name="Dantas Lopes L."/>
            <person name="Wiseman M.S."/>
            <person name="Wiseman M.S."/>
            <person name="Pupko T."/>
            <person name="Belcher M.S."/>
            <person name="Sechler A.J."/>
            <person name="Tancos M.A."/>
            <person name="Schroeder B.K."/>
            <person name="Murray T.D."/>
            <person name="Luster D.G."/>
            <person name="Schneider W.L."/>
            <person name="Rogers E."/>
            <person name="Andreote F.D."/>
            <person name="Grunwald N.J."/>
            <person name="Putnam M.L."/>
            <person name="Chang J.H."/>
        </authorList>
    </citation>
    <scope>NUCLEOTIDE SEQUENCE [LARGE SCALE GENOMIC DNA]</scope>
    <source>
        <strain evidence="2 3">NCCPB 2253</strain>
    </source>
</reference>
<dbReference type="EMBL" id="CP028130">
    <property type="protein sequence ID" value="AZZ55039.1"/>
    <property type="molecule type" value="Genomic_DNA"/>
</dbReference>